<feature type="compositionally biased region" description="Basic and acidic residues" evidence="1">
    <location>
        <begin position="7"/>
        <end position="21"/>
    </location>
</feature>
<dbReference type="WBParaSite" id="nRc.2.0.1.t22013-RA">
    <property type="protein sequence ID" value="nRc.2.0.1.t22013-RA"/>
    <property type="gene ID" value="nRc.2.0.1.g22013"/>
</dbReference>
<dbReference type="AlphaFoldDB" id="A0A915J8D4"/>
<evidence type="ECO:0000313" key="2">
    <source>
        <dbReference type="Proteomes" id="UP000887565"/>
    </source>
</evidence>
<accession>A0A915J8D4</accession>
<sequence>MDWAKIGVDHPKQLGHEKDPPGTRQQKWLYGPVKAVVGHGDNLSYCMTIMKPWQLTIRGISMLQGFDDFGDSWIGGLRVLDFCLCSDGDGLDWRRRLDGLDIGMHQEIGSNDTLIIIIIIEDNTFDHMLSKSGFHGNDNRTVGGDDGSIDDFNSING</sequence>
<dbReference type="Proteomes" id="UP000887565">
    <property type="component" value="Unplaced"/>
</dbReference>
<evidence type="ECO:0000313" key="3">
    <source>
        <dbReference type="WBParaSite" id="nRc.2.0.1.t22013-RA"/>
    </source>
</evidence>
<proteinExistence type="predicted"/>
<keyword evidence="2" id="KW-1185">Reference proteome</keyword>
<evidence type="ECO:0000256" key="1">
    <source>
        <dbReference type="SAM" id="MobiDB-lite"/>
    </source>
</evidence>
<feature type="region of interest" description="Disordered" evidence="1">
    <location>
        <begin position="1"/>
        <end position="24"/>
    </location>
</feature>
<reference evidence="3" key="1">
    <citation type="submission" date="2022-11" db="UniProtKB">
        <authorList>
            <consortium name="WormBaseParasite"/>
        </authorList>
    </citation>
    <scope>IDENTIFICATION</scope>
</reference>
<name>A0A915J8D4_ROMCU</name>
<organism evidence="2 3">
    <name type="scientific">Romanomermis culicivorax</name>
    <name type="common">Nematode worm</name>
    <dbReference type="NCBI Taxonomy" id="13658"/>
    <lineage>
        <taxon>Eukaryota</taxon>
        <taxon>Metazoa</taxon>
        <taxon>Ecdysozoa</taxon>
        <taxon>Nematoda</taxon>
        <taxon>Enoplea</taxon>
        <taxon>Dorylaimia</taxon>
        <taxon>Mermithida</taxon>
        <taxon>Mermithoidea</taxon>
        <taxon>Mermithidae</taxon>
        <taxon>Romanomermis</taxon>
    </lineage>
</organism>
<protein>
    <submittedName>
        <fullName evidence="3">Uncharacterized protein</fullName>
    </submittedName>
</protein>